<evidence type="ECO:0000259" key="1">
    <source>
        <dbReference type="Pfam" id="PF18990"/>
    </source>
</evidence>
<dbReference type="Pfam" id="PF18990">
    <property type="entry name" value="DUF5723"/>
    <property type="match status" value="1"/>
</dbReference>
<reference evidence="2 3" key="1">
    <citation type="submission" date="2024-05" db="EMBL/GenBank/DDBJ databases">
        <authorList>
            <person name="Duchaud E."/>
        </authorList>
    </citation>
    <scope>NUCLEOTIDE SEQUENCE [LARGE SCALE GENOMIC DNA]</scope>
    <source>
        <strain evidence="2">Ena-SAMPLE-TAB-13-05-2024-13:56:06:370-140305</strain>
    </source>
</reference>
<organism evidence="2 3">
    <name type="scientific">Tenacibaculum vairaonense</name>
    <dbReference type="NCBI Taxonomy" id="3137860"/>
    <lineage>
        <taxon>Bacteria</taxon>
        <taxon>Pseudomonadati</taxon>
        <taxon>Bacteroidota</taxon>
        <taxon>Flavobacteriia</taxon>
        <taxon>Flavobacteriales</taxon>
        <taxon>Flavobacteriaceae</taxon>
        <taxon>Tenacibaculum</taxon>
    </lineage>
</organism>
<dbReference type="RefSeq" id="WP_348736769.1">
    <property type="nucleotide sequence ID" value="NZ_CAXJRC010000003.1"/>
</dbReference>
<evidence type="ECO:0000313" key="2">
    <source>
        <dbReference type="EMBL" id="CAL2105010.1"/>
    </source>
</evidence>
<proteinExistence type="predicted"/>
<dbReference type="EMBL" id="CAXJRC010000003">
    <property type="protein sequence ID" value="CAL2105010.1"/>
    <property type="molecule type" value="Genomic_DNA"/>
</dbReference>
<protein>
    <submittedName>
        <fullName evidence="2">DUF5723 domain-containing protein</fullName>
    </submittedName>
</protein>
<evidence type="ECO:0000313" key="3">
    <source>
        <dbReference type="Proteomes" id="UP001497602"/>
    </source>
</evidence>
<feature type="domain" description="DUF5723" evidence="1">
    <location>
        <begin position="40"/>
        <end position="437"/>
    </location>
</feature>
<comment type="caution">
    <text evidence="2">The sequence shown here is derived from an EMBL/GenBank/DDBJ whole genome shotgun (WGS) entry which is preliminary data.</text>
</comment>
<accession>A0ABP1F3G3</accession>
<name>A0ABP1F3G3_9FLAO</name>
<dbReference type="Proteomes" id="UP001497602">
    <property type="component" value="Unassembled WGS sequence"/>
</dbReference>
<sequence>MRKLVIIITFLILGIKSVYAQNKQVLYNFDEIPQTLLLNPGTETNYRFHAGIPLLSGISMNFGVTGATVADLFRQDGVDFNVKYRNVLNKLTADDYVQIHSQIDVLNGGYRLNDRDYLSAGFYTEIDAYATVPKDVLTLLNEGNEAYLNRSFLISQANIKAEALGVLHVGLTRKLSSKLTVGARFKLYSGIVNVTSTNNAGSFSTRLGEDNIYEHYLNGINVTGYTSGVNNGNNVDKESDISASKLLGRSFLGGNLGVGFDIGMTYHLNPQTEITASLLDIGFVSYSEDIRNFTVKGNYIFSGINFQYDNTNPDYWGDLDRDFNSKVVREENTESYTVMRPIKFNSSIRHQWGKSRNEESCSDISYKDYYNNAVGAQLFSVIRPVGPKFALTGFYETRLLEGLKTKITYTVDDFSYSNVGIGLSAKLGKVNIYGMVDNLLKVTDIADAHNASFQLGFNLIFK</sequence>
<dbReference type="InterPro" id="IPR043781">
    <property type="entry name" value="DUF5723"/>
</dbReference>
<keyword evidence="3" id="KW-1185">Reference proteome</keyword>
<gene>
    <name evidence="2" type="ORF">T190115A13A_120005</name>
</gene>